<feature type="region of interest" description="Disordered" evidence="3">
    <location>
        <begin position="92"/>
        <end position="111"/>
    </location>
</feature>
<evidence type="ECO:0000256" key="3">
    <source>
        <dbReference type="SAM" id="MobiDB-lite"/>
    </source>
</evidence>
<feature type="domain" description="CCHC-type" evidence="4">
    <location>
        <begin position="67"/>
        <end position="81"/>
    </location>
</feature>
<dbReference type="GO" id="GO:0003676">
    <property type="term" value="F:nucleic acid binding"/>
    <property type="evidence" value="ECO:0007669"/>
    <property type="project" value="InterPro"/>
</dbReference>
<dbReference type="OrthoDB" id="2507294at2759"/>
<accession>A0A9Q3JF92</accession>
<dbReference type="GO" id="GO:0008270">
    <property type="term" value="F:zinc ion binding"/>
    <property type="evidence" value="ECO:0007669"/>
    <property type="project" value="UniProtKB-KW"/>
</dbReference>
<dbReference type="Proteomes" id="UP000765509">
    <property type="component" value="Unassembled WGS sequence"/>
</dbReference>
<keyword evidence="2" id="KW-0863">Zinc-finger</keyword>
<dbReference type="GO" id="GO:0006397">
    <property type="term" value="P:mRNA processing"/>
    <property type="evidence" value="ECO:0007669"/>
    <property type="project" value="UniProtKB-KW"/>
</dbReference>
<feature type="region of interest" description="Disordered" evidence="3">
    <location>
        <begin position="46"/>
        <end position="66"/>
    </location>
</feature>
<dbReference type="InterPro" id="IPR036875">
    <property type="entry name" value="Znf_CCHC_sf"/>
</dbReference>
<dbReference type="PROSITE" id="PS50158">
    <property type="entry name" value="ZF_CCHC"/>
    <property type="match status" value="1"/>
</dbReference>
<evidence type="ECO:0000256" key="1">
    <source>
        <dbReference type="ARBA" id="ARBA00022664"/>
    </source>
</evidence>
<sequence length="111" mass="12735">MENGLRRRCLYPCFTEEYNNEIEEIVKIIKIGRTCRTLDIKGPNKPVITKEKAKDPLKPNNTSEQSKCHKCGCIGHLANYCLKKVKINEIVGTEDHNDKEEKSDSEKAIEE</sequence>
<protein>
    <recommendedName>
        <fullName evidence="4">CCHC-type domain-containing protein</fullName>
    </recommendedName>
</protein>
<evidence type="ECO:0000313" key="6">
    <source>
        <dbReference type="Proteomes" id="UP000765509"/>
    </source>
</evidence>
<proteinExistence type="predicted"/>
<feature type="compositionally biased region" description="Basic and acidic residues" evidence="3">
    <location>
        <begin position="93"/>
        <end position="111"/>
    </location>
</feature>
<dbReference type="InterPro" id="IPR001878">
    <property type="entry name" value="Znf_CCHC"/>
</dbReference>
<keyword evidence="2" id="KW-0862">Zinc</keyword>
<evidence type="ECO:0000259" key="4">
    <source>
        <dbReference type="PROSITE" id="PS50158"/>
    </source>
</evidence>
<feature type="compositionally biased region" description="Basic and acidic residues" evidence="3">
    <location>
        <begin position="48"/>
        <end position="57"/>
    </location>
</feature>
<keyword evidence="6" id="KW-1185">Reference proteome</keyword>
<dbReference type="EMBL" id="AVOT02072061">
    <property type="protein sequence ID" value="MBW0562140.1"/>
    <property type="molecule type" value="Genomic_DNA"/>
</dbReference>
<evidence type="ECO:0000256" key="2">
    <source>
        <dbReference type="PROSITE-ProRule" id="PRU00047"/>
    </source>
</evidence>
<name>A0A9Q3JF92_9BASI</name>
<dbReference type="AlphaFoldDB" id="A0A9Q3JF92"/>
<keyword evidence="2" id="KW-0479">Metal-binding</keyword>
<reference evidence="5" key="1">
    <citation type="submission" date="2021-03" db="EMBL/GenBank/DDBJ databases">
        <title>Draft genome sequence of rust myrtle Austropuccinia psidii MF-1, a brazilian biotype.</title>
        <authorList>
            <person name="Quecine M.C."/>
            <person name="Pachon D.M.R."/>
            <person name="Bonatelli M.L."/>
            <person name="Correr F.H."/>
            <person name="Franceschini L.M."/>
            <person name="Leite T.F."/>
            <person name="Margarido G.R.A."/>
            <person name="Almeida C.A."/>
            <person name="Ferrarezi J.A."/>
            <person name="Labate C.A."/>
        </authorList>
    </citation>
    <scope>NUCLEOTIDE SEQUENCE</scope>
    <source>
        <strain evidence="5">MF-1</strain>
    </source>
</reference>
<evidence type="ECO:0000313" key="5">
    <source>
        <dbReference type="EMBL" id="MBW0562140.1"/>
    </source>
</evidence>
<keyword evidence="1" id="KW-0507">mRNA processing</keyword>
<dbReference type="SUPFAM" id="SSF57756">
    <property type="entry name" value="Retrovirus zinc finger-like domains"/>
    <property type="match status" value="1"/>
</dbReference>
<organism evidence="5 6">
    <name type="scientific">Austropuccinia psidii MF-1</name>
    <dbReference type="NCBI Taxonomy" id="1389203"/>
    <lineage>
        <taxon>Eukaryota</taxon>
        <taxon>Fungi</taxon>
        <taxon>Dikarya</taxon>
        <taxon>Basidiomycota</taxon>
        <taxon>Pucciniomycotina</taxon>
        <taxon>Pucciniomycetes</taxon>
        <taxon>Pucciniales</taxon>
        <taxon>Sphaerophragmiaceae</taxon>
        <taxon>Austropuccinia</taxon>
    </lineage>
</organism>
<gene>
    <name evidence="5" type="ORF">O181_101855</name>
</gene>
<comment type="caution">
    <text evidence="5">The sequence shown here is derived from an EMBL/GenBank/DDBJ whole genome shotgun (WGS) entry which is preliminary data.</text>
</comment>